<evidence type="ECO:0000256" key="1">
    <source>
        <dbReference type="SAM" id="MobiDB-lite"/>
    </source>
</evidence>
<evidence type="ECO:0000313" key="2">
    <source>
        <dbReference type="EMBL" id="CAL1361043.1"/>
    </source>
</evidence>
<feature type="region of interest" description="Disordered" evidence="1">
    <location>
        <begin position="26"/>
        <end position="54"/>
    </location>
</feature>
<proteinExistence type="predicted"/>
<gene>
    <name evidence="2" type="ORF">LTRI10_LOCUS8441</name>
</gene>
<dbReference type="AlphaFoldDB" id="A0AAV2CYU9"/>
<organism evidence="2 3">
    <name type="scientific">Linum trigynum</name>
    <dbReference type="NCBI Taxonomy" id="586398"/>
    <lineage>
        <taxon>Eukaryota</taxon>
        <taxon>Viridiplantae</taxon>
        <taxon>Streptophyta</taxon>
        <taxon>Embryophyta</taxon>
        <taxon>Tracheophyta</taxon>
        <taxon>Spermatophyta</taxon>
        <taxon>Magnoliopsida</taxon>
        <taxon>eudicotyledons</taxon>
        <taxon>Gunneridae</taxon>
        <taxon>Pentapetalae</taxon>
        <taxon>rosids</taxon>
        <taxon>fabids</taxon>
        <taxon>Malpighiales</taxon>
        <taxon>Linaceae</taxon>
        <taxon>Linum</taxon>
    </lineage>
</organism>
<accession>A0AAV2CYU9</accession>
<sequence>MASISGAKLYGSNVCSGRYSSVPMSAPAGNSSAPMSARGEKSSAPGGKSSAPLSLAVNSSTNQIDQILTSTRIFGCELRYQSNNSESPGEKSWAPGAVGKWSALLSLAPALRAGIFDAISQVQDPSRQVGKSTQGAYWDSLLPVLRMRQSLRRMRDPVNVIKYQKLTAPLLIR</sequence>
<dbReference type="EMBL" id="OZ034814">
    <property type="protein sequence ID" value="CAL1361043.1"/>
    <property type="molecule type" value="Genomic_DNA"/>
</dbReference>
<protein>
    <submittedName>
        <fullName evidence="2">Uncharacterized protein</fullName>
    </submittedName>
</protein>
<dbReference type="Proteomes" id="UP001497516">
    <property type="component" value="Chromosome 10"/>
</dbReference>
<evidence type="ECO:0000313" key="3">
    <source>
        <dbReference type="Proteomes" id="UP001497516"/>
    </source>
</evidence>
<name>A0AAV2CYU9_9ROSI</name>
<reference evidence="2 3" key="1">
    <citation type="submission" date="2024-04" db="EMBL/GenBank/DDBJ databases">
        <authorList>
            <person name="Fracassetti M."/>
        </authorList>
    </citation>
    <scope>NUCLEOTIDE SEQUENCE [LARGE SCALE GENOMIC DNA]</scope>
</reference>
<keyword evidence="3" id="KW-1185">Reference proteome</keyword>